<organism evidence="2">
    <name type="scientific">Lepeophtheirus salmonis</name>
    <name type="common">Salmon louse</name>
    <name type="synonym">Caligus salmonis</name>
    <dbReference type="NCBI Taxonomy" id="72036"/>
    <lineage>
        <taxon>Eukaryota</taxon>
        <taxon>Metazoa</taxon>
        <taxon>Ecdysozoa</taxon>
        <taxon>Arthropoda</taxon>
        <taxon>Crustacea</taxon>
        <taxon>Multicrustacea</taxon>
        <taxon>Hexanauplia</taxon>
        <taxon>Copepoda</taxon>
        <taxon>Siphonostomatoida</taxon>
        <taxon>Caligidae</taxon>
        <taxon>Lepeophtheirus</taxon>
    </lineage>
</organism>
<protein>
    <submittedName>
        <fullName evidence="2">Uncharacterized protein</fullName>
    </submittedName>
</protein>
<keyword evidence="1" id="KW-0812">Transmembrane</keyword>
<evidence type="ECO:0000256" key="1">
    <source>
        <dbReference type="SAM" id="Phobius"/>
    </source>
</evidence>
<feature type="transmembrane region" description="Helical" evidence="1">
    <location>
        <begin position="40"/>
        <end position="60"/>
    </location>
</feature>
<sequence>VFETKKNKKHSLKKLPRQNHQINANFRSSKSGNLYHNVNIHFFLILISKYICLSSTLFYVSPKQGLIHYYLRTLEII</sequence>
<feature type="non-terminal residue" evidence="2">
    <location>
        <position position="1"/>
    </location>
</feature>
<keyword evidence="1" id="KW-0472">Membrane</keyword>
<name>A0A0K2UJF0_LEPSM</name>
<proteinExistence type="predicted"/>
<dbReference type="AlphaFoldDB" id="A0A0K2UJF0"/>
<reference evidence="2" key="1">
    <citation type="submission" date="2014-05" db="EMBL/GenBank/DDBJ databases">
        <authorList>
            <person name="Chronopoulou M."/>
        </authorList>
    </citation>
    <scope>NUCLEOTIDE SEQUENCE</scope>
    <source>
        <tissue evidence="2">Whole organism</tissue>
    </source>
</reference>
<evidence type="ECO:0000313" key="2">
    <source>
        <dbReference type="EMBL" id="CDW38338.1"/>
    </source>
</evidence>
<accession>A0A0K2UJF0</accession>
<dbReference type="EMBL" id="HACA01020977">
    <property type="protein sequence ID" value="CDW38338.1"/>
    <property type="molecule type" value="Transcribed_RNA"/>
</dbReference>
<keyword evidence="1" id="KW-1133">Transmembrane helix</keyword>